<accession>A0A1C3XM31</accession>
<feature type="region of interest" description="Disordered" evidence="1">
    <location>
        <begin position="213"/>
        <end position="300"/>
    </location>
</feature>
<evidence type="ECO:0000313" key="3">
    <source>
        <dbReference type="Proteomes" id="UP000183174"/>
    </source>
</evidence>
<name>A0A1C3XM31_9BRAD</name>
<protein>
    <submittedName>
        <fullName evidence="2">Uncharacterized protein</fullName>
    </submittedName>
</protein>
<feature type="compositionally biased region" description="Basic residues" evidence="1">
    <location>
        <begin position="260"/>
        <end position="272"/>
    </location>
</feature>
<proteinExistence type="predicted"/>
<sequence>MRNIVREGARHSGEHVLDAFAGKQITVGQRQLTERRHQVVPRPIEGDVRRRGRWRQGLRQGSRRCWGPHKTRLRLGRLCLRPGLPHTRQLNEMTILIEVVRRRHRHPRDIWGRDRADDLRGDRANVPCSKRSTGAPGPRTCVLSRQISWLAGRCGCGAIAMAAADALGSLLASILQYMGIEYRDGTTYMRSYGTRQGGTVKLTSWCSPEVEVRNSPSACPEGPHSKSIASQGLANRRVRSLRWPTSSQASSAGAEPSKSLQRRGHLPSRAKVRSTALRLGGSGSLGRGAVARRSRSSTAPSGRVLDELFAAIDPIGKDVLKPRSRKFCNRGAAPWTS</sequence>
<gene>
    <name evidence="2" type="ORF">GA0061099_10585</name>
</gene>
<organism evidence="2 3">
    <name type="scientific">Bradyrhizobium yuanmingense</name>
    <dbReference type="NCBI Taxonomy" id="108015"/>
    <lineage>
        <taxon>Bacteria</taxon>
        <taxon>Pseudomonadati</taxon>
        <taxon>Pseudomonadota</taxon>
        <taxon>Alphaproteobacteria</taxon>
        <taxon>Hyphomicrobiales</taxon>
        <taxon>Nitrobacteraceae</taxon>
        <taxon>Bradyrhizobium</taxon>
    </lineage>
</organism>
<dbReference type="AlphaFoldDB" id="A0A1C3XM31"/>
<evidence type="ECO:0000256" key="1">
    <source>
        <dbReference type="SAM" id="MobiDB-lite"/>
    </source>
</evidence>
<evidence type="ECO:0000313" key="2">
    <source>
        <dbReference type="EMBL" id="SCB53318.1"/>
    </source>
</evidence>
<dbReference type="Proteomes" id="UP000183174">
    <property type="component" value="Unassembled WGS sequence"/>
</dbReference>
<reference evidence="2 3" key="1">
    <citation type="submission" date="2016-08" db="EMBL/GenBank/DDBJ databases">
        <authorList>
            <person name="Seilhamer J.J."/>
        </authorList>
    </citation>
    <scope>NUCLEOTIDE SEQUENCE [LARGE SCALE GENOMIC DNA]</scope>
    <source>
        <strain evidence="2 3">CCBAU 10071</strain>
    </source>
</reference>
<dbReference type="EMBL" id="FMAE01000058">
    <property type="protein sequence ID" value="SCB53318.1"/>
    <property type="molecule type" value="Genomic_DNA"/>
</dbReference>